<name>A0A6N9ZRV3_9HYPH</name>
<evidence type="ECO:0000313" key="2">
    <source>
        <dbReference type="EMBL" id="NEH96120.1"/>
    </source>
</evidence>
<evidence type="ECO:0000313" key="1">
    <source>
        <dbReference type="EMBL" id="NEH96072.1"/>
    </source>
</evidence>
<proteinExistence type="predicted"/>
<feature type="non-terminal residue" evidence="1">
    <location>
        <position position="1"/>
    </location>
</feature>
<gene>
    <name evidence="1" type="ORF">GR206_34705</name>
    <name evidence="2" type="ORF">GR206_35070</name>
</gene>
<dbReference type="EMBL" id="WUEP01000112">
    <property type="protein sequence ID" value="NEH96120.1"/>
    <property type="molecule type" value="Genomic_DNA"/>
</dbReference>
<comment type="caution">
    <text evidence="1">The sequence shown here is derived from an EMBL/GenBank/DDBJ whole genome shotgun (WGS) entry which is preliminary data.</text>
</comment>
<reference evidence="1 3" key="1">
    <citation type="submission" date="2019-12" db="EMBL/GenBank/DDBJ databases">
        <title>Rhizobium genotypes associated with high levels of biological nitrogen fixation by grain legumes in a temperate-maritime cropping system.</title>
        <authorList>
            <person name="Maluk M."/>
            <person name="Francesc Ferrando Molina F."/>
            <person name="Lopez Del Egido L."/>
            <person name="Lafos M."/>
            <person name="Langarica-Fuentes A."/>
            <person name="Gebre Yohannes G."/>
            <person name="Young M.W."/>
            <person name="Martin P."/>
            <person name="Gantlett R."/>
            <person name="Kenicer G."/>
            <person name="Hawes C."/>
            <person name="Begg G.S."/>
            <person name="Quilliam R.S."/>
            <person name="Squire G.R."/>
            <person name="Poole P.S."/>
            <person name="Young P.W."/>
            <person name="Iannetta P.M."/>
            <person name="James E.K."/>
        </authorList>
    </citation>
    <scope>NUCLEOTIDE SEQUENCE [LARGE SCALE GENOMIC DNA]</scope>
    <source>
        <strain evidence="1 3">JHI2449</strain>
    </source>
</reference>
<accession>A0A6N9ZRV3</accession>
<sequence>SALSTHIHRIRAMAQWKAVTGATA</sequence>
<organism evidence="1 3">
    <name type="scientific">Rhizobium laguerreae</name>
    <dbReference type="NCBI Taxonomy" id="1076926"/>
    <lineage>
        <taxon>Bacteria</taxon>
        <taxon>Pseudomonadati</taxon>
        <taxon>Pseudomonadota</taxon>
        <taxon>Alphaproteobacteria</taxon>
        <taxon>Hyphomicrobiales</taxon>
        <taxon>Rhizobiaceae</taxon>
        <taxon>Rhizobium/Agrobacterium group</taxon>
        <taxon>Rhizobium</taxon>
    </lineage>
</organism>
<dbReference type="Proteomes" id="UP000468864">
    <property type="component" value="Unassembled WGS sequence"/>
</dbReference>
<dbReference type="AlphaFoldDB" id="A0A6N9ZRV3"/>
<evidence type="ECO:0000313" key="3">
    <source>
        <dbReference type="Proteomes" id="UP000468864"/>
    </source>
</evidence>
<protein>
    <submittedName>
        <fullName evidence="1">IS6 family transposase</fullName>
    </submittedName>
</protein>
<dbReference type="EMBL" id="WUEP01000065">
    <property type="protein sequence ID" value="NEH96072.1"/>
    <property type="molecule type" value="Genomic_DNA"/>
</dbReference>